<proteinExistence type="predicted"/>
<evidence type="ECO:0000256" key="1">
    <source>
        <dbReference type="ARBA" id="ARBA00023239"/>
    </source>
</evidence>
<gene>
    <name evidence="2" type="ORF">LARI1_G007553</name>
</gene>
<dbReference type="PANTHER" id="PTHR12128">
    <property type="entry name" value="DIHYDRODIPICOLINATE SYNTHASE"/>
    <property type="match status" value="1"/>
</dbReference>
<dbReference type="Gene3D" id="3.20.20.70">
    <property type="entry name" value="Aldolase class I"/>
    <property type="match status" value="1"/>
</dbReference>
<dbReference type="GO" id="GO:0008840">
    <property type="term" value="F:4-hydroxy-tetrahydrodipicolinate synthase activity"/>
    <property type="evidence" value="ECO:0007669"/>
    <property type="project" value="TreeGrafter"/>
</dbReference>
<reference evidence="2 3" key="1">
    <citation type="submission" date="2018-05" db="EMBL/GenBank/DDBJ databases">
        <title>Whole genome sequencing for identification of molecular markers to develop diagnostic detection tools for the regulated plant pathogen Lachnellula willkommii.</title>
        <authorList>
            <person name="Giroux E."/>
            <person name="Bilodeau G."/>
        </authorList>
    </citation>
    <scope>NUCLEOTIDE SEQUENCE [LARGE SCALE GENOMIC DNA]</scope>
    <source>
        <strain evidence="2 3">CBS 203.66</strain>
    </source>
</reference>
<dbReference type="OrthoDB" id="191315at2759"/>
<evidence type="ECO:0000313" key="2">
    <source>
        <dbReference type="EMBL" id="TVY13639.1"/>
    </source>
</evidence>
<dbReference type="Proteomes" id="UP000469559">
    <property type="component" value="Unassembled WGS sequence"/>
</dbReference>
<accession>A0A8T9B4Z2</accession>
<dbReference type="SUPFAM" id="SSF51569">
    <property type="entry name" value="Aldolase"/>
    <property type="match status" value="1"/>
</dbReference>
<dbReference type="AlphaFoldDB" id="A0A8T9B4Z2"/>
<keyword evidence="1" id="KW-0456">Lyase</keyword>
<name>A0A8T9B4Z2_9HELO</name>
<dbReference type="Pfam" id="PF00701">
    <property type="entry name" value="DHDPS"/>
    <property type="match status" value="1"/>
</dbReference>
<evidence type="ECO:0000313" key="3">
    <source>
        <dbReference type="Proteomes" id="UP000469559"/>
    </source>
</evidence>
<keyword evidence="3" id="KW-1185">Reference proteome</keyword>
<comment type="caution">
    <text evidence="2">The sequence shown here is derived from an EMBL/GenBank/DDBJ whole genome shotgun (WGS) entry which is preliminary data.</text>
</comment>
<dbReference type="EMBL" id="QGMF01000896">
    <property type="protein sequence ID" value="TVY13639.1"/>
    <property type="molecule type" value="Genomic_DNA"/>
</dbReference>
<sequence>MGEAPHLSASERTSLIIAGRAALDEINLNAVPIMAGIGAASTRKSIQLAKDAAAAGADFAIAIPPGYYAGPLIADNMAALRTYFLDIAEASPIPV</sequence>
<organism evidence="2 3">
    <name type="scientific">Lachnellula arida</name>
    <dbReference type="NCBI Taxonomy" id="1316785"/>
    <lineage>
        <taxon>Eukaryota</taxon>
        <taxon>Fungi</taxon>
        <taxon>Dikarya</taxon>
        <taxon>Ascomycota</taxon>
        <taxon>Pezizomycotina</taxon>
        <taxon>Leotiomycetes</taxon>
        <taxon>Helotiales</taxon>
        <taxon>Lachnaceae</taxon>
        <taxon>Lachnellula</taxon>
    </lineage>
</organism>
<dbReference type="InterPro" id="IPR002220">
    <property type="entry name" value="DapA-like"/>
</dbReference>
<dbReference type="PANTHER" id="PTHR12128:SF66">
    <property type="entry name" value="4-HYDROXY-2-OXOGLUTARATE ALDOLASE, MITOCHONDRIAL"/>
    <property type="match status" value="1"/>
</dbReference>
<dbReference type="InterPro" id="IPR013785">
    <property type="entry name" value="Aldolase_TIM"/>
</dbReference>
<protein>
    <submittedName>
        <fullName evidence="2">Putative mitochondrial 4-hydroxy-2-oxoglutarate aldolase</fullName>
    </submittedName>
</protein>